<evidence type="ECO:0000313" key="2">
    <source>
        <dbReference type="EMBL" id="RDH23798.1"/>
    </source>
</evidence>
<evidence type="ECO:0000313" key="3">
    <source>
        <dbReference type="Proteomes" id="UP000253845"/>
    </source>
</evidence>
<gene>
    <name evidence="2" type="ORF">M747DRAFT_132958</name>
</gene>
<dbReference type="Proteomes" id="UP000253845">
    <property type="component" value="Unassembled WGS sequence"/>
</dbReference>
<dbReference type="VEuPathDB" id="FungiDB:M747DRAFT_132958"/>
<sequence>MGRSALSLEVAGVRARGGFVSQGGCSSRILGPEKVKQGQRKQQARSKQVPAARKEEIPRGRSDQIKMKDRHRWREIKSVKGESDFEGEGGGEDQSDKPWSGLSELEFGGGATREGGGGEKTTTTFRTKQFKDVPEVIASYIRLCSFFGARQSIGIRD</sequence>
<protein>
    <submittedName>
        <fullName evidence="2">Uncharacterized protein</fullName>
    </submittedName>
</protein>
<feature type="region of interest" description="Disordered" evidence="1">
    <location>
        <begin position="21"/>
        <end position="126"/>
    </location>
</feature>
<feature type="compositionally biased region" description="Gly residues" evidence="1">
    <location>
        <begin position="107"/>
        <end position="119"/>
    </location>
</feature>
<dbReference type="EMBL" id="KZ851903">
    <property type="protein sequence ID" value="RDH23798.1"/>
    <property type="molecule type" value="Genomic_DNA"/>
</dbReference>
<feature type="compositionally biased region" description="Acidic residues" evidence="1">
    <location>
        <begin position="84"/>
        <end position="93"/>
    </location>
</feature>
<organism evidence="2 3">
    <name type="scientific">Aspergillus niger ATCC 13496</name>
    <dbReference type="NCBI Taxonomy" id="1353008"/>
    <lineage>
        <taxon>Eukaryota</taxon>
        <taxon>Fungi</taxon>
        <taxon>Dikarya</taxon>
        <taxon>Ascomycota</taxon>
        <taxon>Pezizomycotina</taxon>
        <taxon>Eurotiomycetes</taxon>
        <taxon>Eurotiomycetidae</taxon>
        <taxon>Eurotiales</taxon>
        <taxon>Aspergillaceae</taxon>
        <taxon>Aspergillus</taxon>
        <taxon>Aspergillus subgen. Circumdati</taxon>
    </lineage>
</organism>
<dbReference type="AlphaFoldDB" id="A0A370C7K0"/>
<name>A0A370C7K0_ASPNG</name>
<evidence type="ECO:0000256" key="1">
    <source>
        <dbReference type="SAM" id="MobiDB-lite"/>
    </source>
</evidence>
<proteinExistence type="predicted"/>
<feature type="compositionally biased region" description="Basic and acidic residues" evidence="1">
    <location>
        <begin position="52"/>
        <end position="67"/>
    </location>
</feature>
<reference evidence="2 3" key="1">
    <citation type="submission" date="2018-07" db="EMBL/GenBank/DDBJ databases">
        <title>Section-level genome sequencing of Aspergillus section Nigri to investigate inter- and intra-species variation.</title>
        <authorList>
            <consortium name="DOE Joint Genome Institute"/>
            <person name="Vesth T.C."/>
            <person name="Nybo J.L."/>
            <person name="Theobald S."/>
            <person name="Frisvad J.C."/>
            <person name="Larsen T.O."/>
            <person name="Nielsen K.F."/>
            <person name="Hoof J.B."/>
            <person name="Brandl J."/>
            <person name="Salamov A."/>
            <person name="Riley R."/>
            <person name="Gladden J.M."/>
            <person name="Phatale P."/>
            <person name="Nielsen M.T."/>
            <person name="Lyhne E.K."/>
            <person name="Kogle M.E."/>
            <person name="Strasser K."/>
            <person name="McDonnell E."/>
            <person name="Barry K."/>
            <person name="Clum A."/>
            <person name="Chen C."/>
            <person name="Nolan M."/>
            <person name="Sandor L."/>
            <person name="Kuo A."/>
            <person name="Lipzen A."/>
            <person name="Hainaut M."/>
            <person name="Drula E."/>
            <person name="Tsang A."/>
            <person name="Magnuson J.K."/>
            <person name="Henrissat B."/>
            <person name="Wiebenga A."/>
            <person name="Simmons B.A."/>
            <person name="Makela M.R."/>
            <person name="De vries R.P."/>
            <person name="Grigoriev I.V."/>
            <person name="Mortensen U.H."/>
            <person name="Baker S.E."/>
            <person name="Andersen M.R."/>
        </authorList>
    </citation>
    <scope>NUCLEOTIDE SEQUENCE [LARGE SCALE GENOMIC DNA]</scope>
    <source>
        <strain evidence="2 3">ATCC 13496</strain>
    </source>
</reference>
<accession>A0A370C7K0</accession>